<dbReference type="Proteomes" id="UP000525389">
    <property type="component" value="Unassembled WGS sequence"/>
</dbReference>
<gene>
    <name evidence="4" type="ORF">HNQ09_003675</name>
</gene>
<organism evidence="4 5">
    <name type="scientific">Deinococcus budaensis</name>
    <dbReference type="NCBI Taxonomy" id="1665626"/>
    <lineage>
        <taxon>Bacteria</taxon>
        <taxon>Thermotogati</taxon>
        <taxon>Deinococcota</taxon>
        <taxon>Deinococci</taxon>
        <taxon>Deinococcales</taxon>
        <taxon>Deinococcaceae</taxon>
        <taxon>Deinococcus</taxon>
    </lineage>
</organism>
<keyword evidence="5" id="KW-1185">Reference proteome</keyword>
<keyword evidence="2 4" id="KW-0012">Acyltransferase</keyword>
<evidence type="ECO:0000256" key="1">
    <source>
        <dbReference type="ARBA" id="ARBA00022679"/>
    </source>
</evidence>
<accession>A0A7W8GIE4</accession>
<dbReference type="EMBL" id="JACHFN010000022">
    <property type="protein sequence ID" value="MBB5236207.1"/>
    <property type="molecule type" value="Genomic_DNA"/>
</dbReference>
<dbReference type="RefSeq" id="WP_343057956.1">
    <property type="nucleotide sequence ID" value="NZ_JACHFN010000022.1"/>
</dbReference>
<evidence type="ECO:0000256" key="2">
    <source>
        <dbReference type="ARBA" id="ARBA00023315"/>
    </source>
</evidence>
<dbReference type="SUPFAM" id="SSF69593">
    <property type="entry name" value="Glycerol-3-phosphate (1)-acyltransferase"/>
    <property type="match status" value="1"/>
</dbReference>
<dbReference type="CDD" id="cd07989">
    <property type="entry name" value="LPLAT_AGPAT-like"/>
    <property type="match status" value="1"/>
</dbReference>
<dbReference type="GO" id="GO:0003841">
    <property type="term" value="F:1-acylglycerol-3-phosphate O-acyltransferase activity"/>
    <property type="evidence" value="ECO:0007669"/>
    <property type="project" value="TreeGrafter"/>
</dbReference>
<comment type="caution">
    <text evidence="4">The sequence shown here is derived from an EMBL/GenBank/DDBJ whole genome shotgun (WGS) entry which is preliminary data.</text>
</comment>
<evidence type="ECO:0000259" key="3">
    <source>
        <dbReference type="SMART" id="SM00563"/>
    </source>
</evidence>
<protein>
    <submittedName>
        <fullName evidence="4">1-acyl-sn-glycerol-3-phosphate acyltransferase</fullName>
    </submittedName>
</protein>
<dbReference type="Pfam" id="PF01553">
    <property type="entry name" value="Acyltransferase"/>
    <property type="match status" value="1"/>
</dbReference>
<name>A0A7W8GIE4_9DEIO</name>
<evidence type="ECO:0000313" key="5">
    <source>
        <dbReference type="Proteomes" id="UP000525389"/>
    </source>
</evidence>
<reference evidence="4 5" key="1">
    <citation type="submission" date="2020-08" db="EMBL/GenBank/DDBJ databases">
        <title>Genomic Encyclopedia of Type Strains, Phase IV (KMG-IV): sequencing the most valuable type-strain genomes for metagenomic binning, comparative biology and taxonomic classification.</title>
        <authorList>
            <person name="Goeker M."/>
        </authorList>
    </citation>
    <scope>NUCLEOTIDE SEQUENCE [LARGE SCALE GENOMIC DNA]</scope>
    <source>
        <strain evidence="4 5">DSM 101791</strain>
    </source>
</reference>
<dbReference type="SMART" id="SM00563">
    <property type="entry name" value="PlsC"/>
    <property type="match status" value="1"/>
</dbReference>
<dbReference type="InterPro" id="IPR002123">
    <property type="entry name" value="Plipid/glycerol_acylTrfase"/>
</dbReference>
<dbReference type="PANTHER" id="PTHR10434">
    <property type="entry name" value="1-ACYL-SN-GLYCEROL-3-PHOSPHATE ACYLTRANSFERASE"/>
    <property type="match status" value="1"/>
</dbReference>
<dbReference type="GO" id="GO:0006654">
    <property type="term" value="P:phosphatidic acid biosynthetic process"/>
    <property type="evidence" value="ECO:0007669"/>
    <property type="project" value="TreeGrafter"/>
</dbReference>
<sequence>MTDPVAAMLRASIRRSVRGGLGGVWVRGPLPPFGEGGGAVLAPNHHSWWDGYVLRELAWTLGAGFRVLMTERQLVNYPFLRRVGALGAGELRPAVRAARAGEWVGIFPEGQIRPAGLLGELRPGAGWTARTAGVPLVPVALRVTLRGRPRPEAYLRFGPPTTPEALATALAQTLGALDADLAASEPEAPLGGYLHVSGARLPDLARPDLPSRLLARLTEGR</sequence>
<dbReference type="AlphaFoldDB" id="A0A7W8GIE4"/>
<dbReference type="PANTHER" id="PTHR10434:SF9">
    <property type="entry name" value="PHOSPHOLIPID_GLYCEROL ACYLTRANSFERASE DOMAIN-CONTAINING PROTEIN"/>
    <property type="match status" value="1"/>
</dbReference>
<feature type="domain" description="Phospholipid/glycerol acyltransferase" evidence="3">
    <location>
        <begin position="39"/>
        <end position="144"/>
    </location>
</feature>
<evidence type="ECO:0000313" key="4">
    <source>
        <dbReference type="EMBL" id="MBB5236207.1"/>
    </source>
</evidence>
<proteinExistence type="predicted"/>
<keyword evidence="1 4" id="KW-0808">Transferase</keyword>